<dbReference type="Gene3D" id="1.20.810.10">
    <property type="entry name" value="Cytochrome Bc1 Complex, Chain C"/>
    <property type="match status" value="1"/>
</dbReference>
<keyword evidence="13 19" id="KW-0408">Iron</keyword>
<dbReference type="PANTHER" id="PTHR19271">
    <property type="entry name" value="CYTOCHROME B"/>
    <property type="match status" value="1"/>
</dbReference>
<evidence type="ECO:0000256" key="11">
    <source>
        <dbReference type="ARBA" id="ARBA00022982"/>
    </source>
</evidence>
<dbReference type="PANTHER" id="PTHR19271:SF16">
    <property type="entry name" value="CYTOCHROME B"/>
    <property type="match status" value="1"/>
</dbReference>
<dbReference type="PIRSF" id="PIRSF038885">
    <property type="entry name" value="COB"/>
    <property type="match status" value="1"/>
</dbReference>
<feature type="binding site" description="axial binding residue" evidence="19">
    <location>
        <position position="196"/>
    </location>
    <ligand>
        <name>heme b</name>
        <dbReference type="ChEBI" id="CHEBI:60344"/>
        <label>b566</label>
    </ligand>
    <ligandPart>
        <name>Fe</name>
        <dbReference type="ChEBI" id="CHEBI:18248"/>
    </ligandPart>
</feature>
<dbReference type="SUPFAM" id="SSF81342">
    <property type="entry name" value="Transmembrane di-heme cytochromes"/>
    <property type="match status" value="1"/>
</dbReference>
<dbReference type="InterPro" id="IPR005798">
    <property type="entry name" value="Cyt_b/b6_C"/>
</dbReference>
<evidence type="ECO:0000256" key="5">
    <source>
        <dbReference type="ARBA" id="ARBA00022448"/>
    </source>
</evidence>
<dbReference type="CDD" id="cd00284">
    <property type="entry name" value="Cytochrome_b_N"/>
    <property type="match status" value="1"/>
</dbReference>
<evidence type="ECO:0000256" key="17">
    <source>
        <dbReference type="ARBA" id="ARBA00061233"/>
    </source>
</evidence>
<keyword evidence="10" id="KW-0999">Mitochondrion inner membrane</keyword>
<feature type="transmembrane region" description="Helical" evidence="20">
    <location>
        <begin position="350"/>
        <end position="372"/>
    </location>
</feature>
<feature type="transmembrane region" description="Helical" evidence="20">
    <location>
        <begin position="229"/>
        <end position="246"/>
    </location>
</feature>
<keyword evidence="8 20" id="KW-0812">Transmembrane</keyword>
<evidence type="ECO:0000256" key="6">
    <source>
        <dbReference type="ARBA" id="ARBA00022617"/>
    </source>
</evidence>
<dbReference type="SUPFAM" id="SSF81648">
    <property type="entry name" value="a domain/subunit of cytochrome bc1 complex (Ubiquinol-cytochrome c reductase)"/>
    <property type="match status" value="1"/>
</dbReference>
<comment type="subunit">
    <text evidence="3">The cytochrome bc1 complex contains 11 subunits: 3 respiratory subunits (MT-CYB, CYC1 and UQCRFS1), 2 core proteins (UQCRC1 and UQCRC2) and 6 low-molecular weight proteins (UQCRH/QCR6, UQCRB/QCR7, UQCRQ/QCR8, UQCR10/QCR9, UQCR11/QCR10 and a cleavage product of UQCRFS1). This cytochrome bc1 complex then forms a dimer.</text>
</comment>
<dbReference type="InterPro" id="IPR016174">
    <property type="entry name" value="Di-haem_cyt_TM"/>
</dbReference>
<reference evidence="23" key="1">
    <citation type="journal article" date="2010" name="BMC Evol. Biol.">
        <title>Identification, classification and evolution of owl monkeys (Aotus, Illiger 1811).</title>
        <authorList>
            <person name="Menezes A.N."/>
            <person name="Bonvicino C.R."/>
            <person name="Seuanez H.N."/>
        </authorList>
    </citation>
    <scope>NUCLEOTIDE SEQUENCE</scope>
    <source>
        <strain evidence="23">17954</strain>
    </source>
</reference>
<comment type="cofactor">
    <cofactor evidence="20">
        <name>heme b</name>
        <dbReference type="ChEBI" id="CHEBI:60344"/>
    </cofactor>
    <text evidence="20">Binds 2 heme groups non-covalently.</text>
</comment>
<sequence length="379" mass="42883">MTSPRKTHPLAKIINESFIDLPTPSNISSWWNFGSLLGICLIIQITTGLFLAMHYTPDTSTAFSSVAHITRDVNYGWMIRYMHANGASMFFVCLFLHIGRGLYYGSFLFLKTWNIGIILLLTTMATAFMGYVLPWGQMSFWGATVITNLLSAIPYIGSDLVQWIWGGFSVDKATLTRFFTFHFILPFIIAALATIHLLFLHETGSSNPSGMMSDPDKVMFHPYYTAKDILGLIFLLLSLMSLTLFMPDLLTDPDNYTLANPLNTPPHIKPEWYFLFAYAILRSIPNKLGGVLALVLSILILMVIPVLHFSKQQSMMFRPITQILFWALVADLLTLTWIGGQPVEYPFVTIGQTASIMYFFIIITLMPLFALIENKLLKW</sequence>
<reference evidence="24" key="2">
    <citation type="submission" date="2020-05" db="EMBL/GenBank/DDBJ databases">
        <title>Out of the shadows: Multilocus systematics and biogeography of night monkeys suggest a Central Amazonian origin and a very recent widespread southeastward expansion in South America.</title>
        <authorList>
            <person name="Martins-Junior A.M.G."/>
            <person name="Sampaio I."/>
            <person name="Silva A."/>
            <person name="Boubli J."/>
            <person name="Hrbek T."/>
            <person name="Farias I."/>
            <person name="Ruiz-Garcia M."/>
            <person name="Schneider H."/>
        </authorList>
    </citation>
    <scope>NUCLEOTIDE SEQUENCE</scope>
</reference>
<feature type="transmembrane region" description="Helical" evidence="20">
    <location>
        <begin position="30"/>
        <end position="52"/>
    </location>
</feature>
<evidence type="ECO:0000256" key="8">
    <source>
        <dbReference type="ARBA" id="ARBA00022692"/>
    </source>
</evidence>
<evidence type="ECO:0000256" key="9">
    <source>
        <dbReference type="ARBA" id="ARBA00022723"/>
    </source>
</evidence>
<evidence type="ECO:0000256" key="10">
    <source>
        <dbReference type="ARBA" id="ARBA00022792"/>
    </source>
</evidence>
<keyword evidence="9 19" id="KW-0479">Metal-binding</keyword>
<feature type="transmembrane region" description="Helical" evidence="20">
    <location>
        <begin position="178"/>
        <end position="200"/>
    </location>
</feature>
<dbReference type="GO" id="GO:0046872">
    <property type="term" value="F:metal ion binding"/>
    <property type="evidence" value="ECO:0007669"/>
    <property type="project" value="UniProtKB-UniRule"/>
</dbReference>
<dbReference type="InterPro" id="IPR005797">
    <property type="entry name" value="Cyt_b/b6_N"/>
</dbReference>
<comment type="similarity">
    <text evidence="17 20">Belongs to the cytochrome b family.</text>
</comment>
<dbReference type="PROSITE" id="PS51003">
    <property type="entry name" value="CYTB_CTER"/>
    <property type="match status" value="1"/>
</dbReference>
<feature type="transmembrane region" description="Helical" evidence="20">
    <location>
        <begin position="113"/>
        <end position="133"/>
    </location>
</feature>
<dbReference type="InterPro" id="IPR027387">
    <property type="entry name" value="Cytb/b6-like_sf"/>
</dbReference>
<dbReference type="Pfam" id="PF00033">
    <property type="entry name" value="Cytochrome_B"/>
    <property type="match status" value="1"/>
</dbReference>
<evidence type="ECO:0000259" key="22">
    <source>
        <dbReference type="PROSITE" id="PS51003"/>
    </source>
</evidence>
<dbReference type="GO" id="GO:0016491">
    <property type="term" value="F:oxidoreductase activity"/>
    <property type="evidence" value="ECO:0007669"/>
    <property type="project" value="UniProtKB-UniRule"/>
</dbReference>
<dbReference type="FunFam" id="1.20.810.10:FF:000002">
    <property type="entry name" value="Cytochrome b"/>
    <property type="match status" value="1"/>
</dbReference>
<geneLocation type="mitochondrion" evidence="23"/>
<dbReference type="InterPro" id="IPR048259">
    <property type="entry name" value="Cytochrome_b_N_euk/bac"/>
</dbReference>
<evidence type="ECO:0000256" key="2">
    <source>
        <dbReference type="ARBA" id="ARBA00004448"/>
    </source>
</evidence>
<accession>E1AVZ6</accession>
<gene>
    <name evidence="23" type="primary">CYTB</name>
</gene>
<dbReference type="InterPro" id="IPR048260">
    <property type="entry name" value="Cytochrome_b_C_euk/bac"/>
</dbReference>
<evidence type="ECO:0000256" key="19">
    <source>
        <dbReference type="PIRSR" id="PIRSR038885-2"/>
    </source>
</evidence>
<protein>
    <recommendedName>
        <fullName evidence="4 20">Cytochrome b</fullName>
    </recommendedName>
</protein>
<evidence type="ECO:0000259" key="21">
    <source>
        <dbReference type="PROSITE" id="PS51002"/>
    </source>
</evidence>
<evidence type="ECO:0000313" key="24">
    <source>
        <dbReference type="EMBL" id="QXI73071.1"/>
    </source>
</evidence>
<feature type="domain" description="Cytochrome b/b6 C-terminal region profile" evidence="22">
    <location>
        <begin position="210"/>
        <end position="379"/>
    </location>
</feature>
<evidence type="ECO:0000256" key="4">
    <source>
        <dbReference type="ARBA" id="ARBA00013531"/>
    </source>
</evidence>
<evidence type="ECO:0000256" key="3">
    <source>
        <dbReference type="ARBA" id="ARBA00011088"/>
    </source>
</evidence>
<dbReference type="InterPro" id="IPR036150">
    <property type="entry name" value="Cyt_b/b6_C_sf"/>
</dbReference>
<dbReference type="CDD" id="cd00290">
    <property type="entry name" value="cytochrome_b_C"/>
    <property type="match status" value="1"/>
</dbReference>
<feature type="transmembrane region" description="Helical" evidence="20">
    <location>
        <begin position="140"/>
        <end position="158"/>
    </location>
</feature>
<dbReference type="GO" id="GO:0045275">
    <property type="term" value="C:respiratory chain complex III"/>
    <property type="evidence" value="ECO:0007669"/>
    <property type="project" value="InterPro"/>
</dbReference>
<evidence type="ECO:0000256" key="15">
    <source>
        <dbReference type="ARBA" id="ARBA00023128"/>
    </source>
</evidence>
<evidence type="ECO:0000256" key="16">
    <source>
        <dbReference type="ARBA" id="ARBA00023136"/>
    </source>
</evidence>
<feature type="binding site" description="axial binding residue" evidence="19">
    <location>
        <position position="182"/>
    </location>
    <ligand>
        <name>heme b</name>
        <dbReference type="ChEBI" id="CHEBI:60344"/>
        <label>b562</label>
    </ligand>
    <ligandPart>
        <name>Fe</name>
        <dbReference type="ChEBI" id="CHEBI:18248"/>
    </ligandPart>
</feature>
<dbReference type="AlphaFoldDB" id="E1AVZ6"/>
<comment type="function">
    <text evidence="1 20">Component of the ubiquinol-cytochrome c reductase complex (complex III or cytochrome b-c1 complex) that is part of the mitochondrial respiratory chain. The b-c1 complex mediates electron transfer from ubiquinol to cytochrome c. Contributes to the generation of a proton gradient across the mitochondrial membrane that is then used for ATP synthesis.</text>
</comment>
<keyword evidence="12 20" id="KW-1133">Transmembrane helix</keyword>
<dbReference type="Pfam" id="PF00032">
    <property type="entry name" value="Cytochrom_B_C"/>
    <property type="match status" value="1"/>
</dbReference>
<dbReference type="InterPro" id="IPR030689">
    <property type="entry name" value="Cytochrome_b"/>
</dbReference>
<name>E1AVZ6_AOTAZ</name>
<keyword evidence="15 20" id="KW-0496">Mitochondrion</keyword>
<comment type="cofactor">
    <cofactor evidence="19">
        <name>heme</name>
        <dbReference type="ChEBI" id="CHEBI:30413"/>
    </cofactor>
    <text evidence="19">Binds 2 heme groups non-covalently.</text>
</comment>
<evidence type="ECO:0000256" key="14">
    <source>
        <dbReference type="ARBA" id="ARBA00023075"/>
    </source>
</evidence>
<dbReference type="EMBL" id="HQ005492">
    <property type="protein sequence ID" value="ADM64755.1"/>
    <property type="molecule type" value="Genomic_DNA"/>
</dbReference>
<proteinExistence type="inferred from homology"/>
<keyword evidence="5 20" id="KW-0813">Transport</keyword>
<feature type="transmembrane region" description="Helical" evidence="20">
    <location>
        <begin position="87"/>
        <end position="107"/>
    </location>
</feature>
<evidence type="ECO:0000256" key="7">
    <source>
        <dbReference type="ARBA" id="ARBA00022660"/>
    </source>
</evidence>
<keyword evidence="6 19" id="KW-0349">Heme</keyword>
<evidence type="ECO:0000313" key="23">
    <source>
        <dbReference type="EMBL" id="ADM64755.1"/>
    </source>
</evidence>
<feature type="binding site" description="axial binding residue" evidence="19">
    <location>
        <position position="97"/>
    </location>
    <ligand>
        <name>heme b</name>
        <dbReference type="ChEBI" id="CHEBI:60344"/>
        <label>b566</label>
    </ligand>
    <ligandPart>
        <name>Fe</name>
        <dbReference type="ChEBI" id="CHEBI:18248"/>
    </ligandPart>
</feature>
<evidence type="ECO:0000256" key="18">
    <source>
        <dbReference type="PIRSR" id="PIRSR038885-1"/>
    </source>
</evidence>
<dbReference type="PROSITE" id="PS51002">
    <property type="entry name" value="CYTB_NTER"/>
    <property type="match status" value="1"/>
</dbReference>
<evidence type="ECO:0000256" key="1">
    <source>
        <dbReference type="ARBA" id="ARBA00002566"/>
    </source>
</evidence>
<feature type="transmembrane region" description="Helical" evidence="20">
    <location>
        <begin position="288"/>
        <end position="307"/>
    </location>
</feature>
<keyword evidence="11 20" id="KW-0249">Electron transport</keyword>
<keyword evidence="16 20" id="KW-0472">Membrane</keyword>
<evidence type="ECO:0000256" key="20">
    <source>
        <dbReference type="RuleBase" id="RU362117"/>
    </source>
</evidence>
<keyword evidence="7 20" id="KW-0679">Respiratory chain</keyword>
<dbReference type="GO" id="GO:0006122">
    <property type="term" value="P:mitochondrial electron transport, ubiquinol to cytochrome c"/>
    <property type="evidence" value="ECO:0007669"/>
    <property type="project" value="TreeGrafter"/>
</dbReference>
<feature type="transmembrane region" description="Helical" evidence="20">
    <location>
        <begin position="319"/>
        <end position="338"/>
    </location>
</feature>
<evidence type="ECO:0000256" key="12">
    <source>
        <dbReference type="ARBA" id="ARBA00022989"/>
    </source>
</evidence>
<evidence type="ECO:0000256" key="13">
    <source>
        <dbReference type="ARBA" id="ARBA00023004"/>
    </source>
</evidence>
<keyword evidence="14" id="KW-0830">Ubiquinone</keyword>
<feature type="binding site" description="axial binding residue" evidence="19">
    <location>
        <position position="83"/>
    </location>
    <ligand>
        <name>heme b</name>
        <dbReference type="ChEBI" id="CHEBI:60344"/>
        <label>b562</label>
    </ligand>
    <ligandPart>
        <name>Fe</name>
        <dbReference type="ChEBI" id="CHEBI:18248"/>
    </ligandPart>
</feature>
<dbReference type="EMBL" id="MT488662">
    <property type="protein sequence ID" value="QXI73071.1"/>
    <property type="molecule type" value="Genomic_DNA"/>
</dbReference>
<organism evidence="23">
    <name type="scientific">Aotus azarai boliviensis</name>
    <dbReference type="NCBI Taxonomy" id="280755"/>
    <lineage>
        <taxon>Eukaryota</taxon>
        <taxon>Metazoa</taxon>
        <taxon>Chordata</taxon>
        <taxon>Craniata</taxon>
        <taxon>Vertebrata</taxon>
        <taxon>Euteleostomi</taxon>
        <taxon>Mammalia</taxon>
        <taxon>Eutheria</taxon>
        <taxon>Euarchontoglires</taxon>
        <taxon>Primates</taxon>
        <taxon>Haplorrhini</taxon>
        <taxon>Platyrrhini</taxon>
        <taxon>Aotidae</taxon>
        <taxon>Aotus</taxon>
    </lineage>
</organism>
<comment type="subcellular location">
    <subcellularLocation>
        <location evidence="2">Mitochondrion inner membrane</location>
        <topology evidence="2">Multi-pass membrane protein</topology>
    </subcellularLocation>
</comment>
<dbReference type="GO" id="GO:0005743">
    <property type="term" value="C:mitochondrial inner membrane"/>
    <property type="evidence" value="ECO:0007669"/>
    <property type="project" value="UniProtKB-SubCell"/>
</dbReference>
<dbReference type="GO" id="GO:0008121">
    <property type="term" value="F:quinol-cytochrome-c reductase activity"/>
    <property type="evidence" value="ECO:0007669"/>
    <property type="project" value="InterPro"/>
</dbReference>
<feature type="binding site" evidence="18">
    <location>
        <position position="201"/>
    </location>
    <ligand>
        <name>a ubiquinone</name>
        <dbReference type="ChEBI" id="CHEBI:16389"/>
    </ligand>
</feature>
<feature type="domain" description="Cytochrome b/b6 N-terminal region profile" evidence="21">
    <location>
        <begin position="1"/>
        <end position="209"/>
    </location>
</feature>